<evidence type="ECO:0000313" key="4">
    <source>
        <dbReference type="Proteomes" id="UP000316921"/>
    </source>
</evidence>
<dbReference type="Proteomes" id="UP000316921">
    <property type="component" value="Chromosome"/>
</dbReference>
<keyword evidence="1" id="KW-0812">Transmembrane</keyword>
<dbReference type="GO" id="GO:0006629">
    <property type="term" value="P:lipid metabolic process"/>
    <property type="evidence" value="ECO:0007669"/>
    <property type="project" value="InterPro"/>
</dbReference>
<evidence type="ECO:0000259" key="2">
    <source>
        <dbReference type="Pfam" id="PF00487"/>
    </source>
</evidence>
<accession>A0A518BKZ0</accession>
<dbReference type="Pfam" id="PF00487">
    <property type="entry name" value="FA_desaturase"/>
    <property type="match status" value="1"/>
</dbReference>
<organism evidence="3 4">
    <name type="scientific">Engelhardtia mirabilis</name>
    <dbReference type="NCBI Taxonomy" id="2528011"/>
    <lineage>
        <taxon>Bacteria</taxon>
        <taxon>Pseudomonadati</taxon>
        <taxon>Planctomycetota</taxon>
        <taxon>Planctomycetia</taxon>
        <taxon>Planctomycetia incertae sedis</taxon>
        <taxon>Engelhardtia</taxon>
    </lineage>
</organism>
<gene>
    <name evidence="3" type="ORF">Pla133_27320</name>
</gene>
<evidence type="ECO:0000256" key="1">
    <source>
        <dbReference type="SAM" id="Phobius"/>
    </source>
</evidence>
<proteinExistence type="predicted"/>
<sequence>MQSNRQMQATRDALPGGRPVQIFWTWLTGLPATGELPAIRWTPWTRLAVSLLVLGSGVAAATWATSGPAVQWLALVPAWLLTTGALRHLYIVTGHYAAHSDFSGSKRVDRALAELFSTLSFTIPFDLYRRDHARFHHSSRLGTPLDPDVRFLWRSGFGPGRSMAQLWLRLATSLISPVYHGRYLWGRIRSNLWDAPRYRVVLGWAYVVSTALVLAATGSAATWALVWLVPAVLGFQASALLQFLSEHRWWLDLPAGKLRLARLTFGRFLLLPFPDRNLTGPARHTGALASFWAKVLLLQLPARIAVLVGDLPQHDLHHRRSVYDWANAVFVRQRDVEAGSPGFPEPYGGVAGTLADHVGEVFRSWAERGRPTAEELAALESAQ</sequence>
<keyword evidence="4" id="KW-1185">Reference proteome</keyword>
<protein>
    <submittedName>
        <fullName evidence="3">Fatty acid desaturase</fullName>
    </submittedName>
</protein>
<feature type="transmembrane region" description="Helical" evidence="1">
    <location>
        <begin position="70"/>
        <end position="90"/>
    </location>
</feature>
<dbReference type="InterPro" id="IPR005804">
    <property type="entry name" value="FA_desaturase_dom"/>
</dbReference>
<feature type="domain" description="Fatty acid desaturase" evidence="2">
    <location>
        <begin position="71"/>
        <end position="269"/>
    </location>
</feature>
<feature type="transmembrane region" description="Helical" evidence="1">
    <location>
        <begin position="197"/>
        <end position="218"/>
    </location>
</feature>
<reference evidence="3 4" key="1">
    <citation type="submission" date="2019-02" db="EMBL/GenBank/DDBJ databases">
        <title>Deep-cultivation of Planctomycetes and their phenomic and genomic characterization uncovers novel biology.</title>
        <authorList>
            <person name="Wiegand S."/>
            <person name="Jogler M."/>
            <person name="Boedeker C."/>
            <person name="Pinto D."/>
            <person name="Vollmers J."/>
            <person name="Rivas-Marin E."/>
            <person name="Kohn T."/>
            <person name="Peeters S.H."/>
            <person name="Heuer A."/>
            <person name="Rast P."/>
            <person name="Oberbeckmann S."/>
            <person name="Bunk B."/>
            <person name="Jeske O."/>
            <person name="Meyerdierks A."/>
            <person name="Storesund J.E."/>
            <person name="Kallscheuer N."/>
            <person name="Luecker S."/>
            <person name="Lage O.M."/>
            <person name="Pohl T."/>
            <person name="Merkel B.J."/>
            <person name="Hornburger P."/>
            <person name="Mueller R.-W."/>
            <person name="Bruemmer F."/>
            <person name="Labrenz M."/>
            <person name="Spormann A.M."/>
            <person name="Op den Camp H."/>
            <person name="Overmann J."/>
            <person name="Amann R."/>
            <person name="Jetten M.S.M."/>
            <person name="Mascher T."/>
            <person name="Medema M.H."/>
            <person name="Devos D.P."/>
            <person name="Kaster A.-K."/>
            <person name="Ovreas L."/>
            <person name="Rohde M."/>
            <person name="Galperin M.Y."/>
            <person name="Jogler C."/>
        </authorList>
    </citation>
    <scope>NUCLEOTIDE SEQUENCE [LARGE SCALE GENOMIC DNA]</scope>
    <source>
        <strain evidence="3 4">Pla133</strain>
    </source>
</reference>
<name>A0A518BKZ0_9BACT</name>
<dbReference type="EMBL" id="CP036287">
    <property type="protein sequence ID" value="QDU67644.1"/>
    <property type="molecule type" value="Genomic_DNA"/>
</dbReference>
<keyword evidence="1" id="KW-0472">Membrane</keyword>
<dbReference type="AlphaFoldDB" id="A0A518BKZ0"/>
<dbReference type="RefSeq" id="WP_145065988.1">
    <property type="nucleotide sequence ID" value="NZ_CP036287.1"/>
</dbReference>
<feature type="transmembrane region" description="Helical" evidence="1">
    <location>
        <begin position="47"/>
        <end position="64"/>
    </location>
</feature>
<evidence type="ECO:0000313" key="3">
    <source>
        <dbReference type="EMBL" id="QDU67644.1"/>
    </source>
</evidence>
<dbReference type="KEGG" id="pbap:Pla133_27320"/>
<keyword evidence="1" id="KW-1133">Transmembrane helix</keyword>